<dbReference type="GO" id="GO:0009003">
    <property type="term" value="F:signal peptidase activity"/>
    <property type="evidence" value="ECO:0007669"/>
    <property type="project" value="UniProtKB-EC"/>
</dbReference>
<dbReference type="EC" id="3.4.21.89" evidence="5"/>
<dbReference type="AlphaFoldDB" id="A0AA97DDN2"/>
<evidence type="ECO:0000313" key="9">
    <source>
        <dbReference type="Proteomes" id="UP001300604"/>
    </source>
</evidence>
<protein>
    <recommendedName>
        <fullName evidence="5">Signal peptidase I</fullName>
        <ecNumber evidence="5">3.4.21.89</ecNumber>
    </recommendedName>
</protein>
<accession>A0AA97DDN2</accession>
<feature type="transmembrane region" description="Helical" evidence="6">
    <location>
        <begin position="7"/>
        <end position="29"/>
    </location>
</feature>
<keyword evidence="8" id="KW-0378">Hydrolase</keyword>
<evidence type="ECO:0000256" key="1">
    <source>
        <dbReference type="ARBA" id="ARBA00004370"/>
    </source>
</evidence>
<dbReference type="RefSeq" id="WP_275846070.1">
    <property type="nucleotide sequence ID" value="NZ_CP135996.1"/>
</dbReference>
<evidence type="ECO:0000256" key="2">
    <source>
        <dbReference type="ARBA" id="ARBA00022692"/>
    </source>
</evidence>
<evidence type="ECO:0000313" key="8">
    <source>
        <dbReference type="EMBL" id="WOC33516.1"/>
    </source>
</evidence>
<evidence type="ECO:0000256" key="6">
    <source>
        <dbReference type="SAM" id="Phobius"/>
    </source>
</evidence>
<dbReference type="Gene3D" id="2.10.109.10">
    <property type="entry name" value="Umud Fragment, subunit A"/>
    <property type="match status" value="1"/>
</dbReference>
<dbReference type="InterPro" id="IPR001733">
    <property type="entry name" value="Peptidase_S26B"/>
</dbReference>
<reference evidence="8 9" key="1">
    <citation type="submission" date="2024-06" db="EMBL/GenBank/DDBJ databases">
        <title>Caproicibacterium argilliputei sp. nov, a novel caproic acid producing anaerobic bacterium isolated from pit mud.</title>
        <authorList>
            <person name="Xia S."/>
        </authorList>
    </citation>
    <scope>NUCLEOTIDE SEQUENCE [LARGE SCALE GENOMIC DNA]</scope>
    <source>
        <strain evidence="8 9">ZCY20-5</strain>
    </source>
</reference>
<keyword evidence="4 6" id="KW-0472">Membrane</keyword>
<dbReference type="InterPro" id="IPR019533">
    <property type="entry name" value="Peptidase_S26"/>
</dbReference>
<dbReference type="PRINTS" id="PR00728">
    <property type="entry name" value="SIGNALPTASE"/>
</dbReference>
<dbReference type="EMBL" id="CP135996">
    <property type="protein sequence ID" value="WOC33516.1"/>
    <property type="molecule type" value="Genomic_DNA"/>
</dbReference>
<name>A0AA97DDN2_9FIRM</name>
<reference evidence="9" key="2">
    <citation type="submission" date="2024-06" db="EMBL/GenBank/DDBJ databases">
        <title>Caproicibacterium argilliputei sp. nov, a novel caproic acid producing anaerobic bacterium isolated from pit mud.</title>
        <authorList>
            <person name="Zeng C."/>
        </authorList>
    </citation>
    <scope>NUCLEOTIDE SEQUENCE [LARGE SCALE GENOMIC DNA]</scope>
    <source>
        <strain evidence="9">ZCY20-5</strain>
    </source>
</reference>
<dbReference type="GO" id="GO:0006465">
    <property type="term" value="P:signal peptide processing"/>
    <property type="evidence" value="ECO:0007669"/>
    <property type="project" value="UniProtKB-UniRule"/>
</dbReference>
<dbReference type="Proteomes" id="UP001300604">
    <property type="component" value="Chromosome"/>
</dbReference>
<evidence type="ECO:0000256" key="4">
    <source>
        <dbReference type="ARBA" id="ARBA00023136"/>
    </source>
</evidence>
<dbReference type="GO" id="GO:0016020">
    <property type="term" value="C:membrane"/>
    <property type="evidence" value="ECO:0007669"/>
    <property type="project" value="UniProtKB-SubCell"/>
</dbReference>
<evidence type="ECO:0000259" key="7">
    <source>
        <dbReference type="Pfam" id="PF10502"/>
    </source>
</evidence>
<dbReference type="SUPFAM" id="SSF51306">
    <property type="entry name" value="LexA/Signal peptidase"/>
    <property type="match status" value="1"/>
</dbReference>
<comment type="subcellular location">
    <subcellularLocation>
        <location evidence="1">Membrane</location>
    </subcellularLocation>
</comment>
<sequence length="177" mass="19151">MKKALKIIWNIVFYAAVILAVGSVLLFSMNSNPNKSVFGYRFYNVLSGSMTPTIYKGDMVFVKMTAPQDVRVGDIVTYAAASDSSGQTVVTHRVTAIQKAKGKQPVFTTKGDANPTPDQPVQASQIVGVAVGKLRFLGGILTFIKEHFLVVLIFTAAVLLLIAGLRLIFGRQSQPQS</sequence>
<dbReference type="PANTHER" id="PTHR10806">
    <property type="entry name" value="SIGNAL PEPTIDASE COMPLEX CATALYTIC SUBUNIT SEC11"/>
    <property type="match status" value="1"/>
</dbReference>
<gene>
    <name evidence="8" type="ORF">PXC00_06525</name>
</gene>
<dbReference type="NCBIfam" id="TIGR02228">
    <property type="entry name" value="sigpep_I_arch"/>
    <property type="match status" value="1"/>
</dbReference>
<dbReference type="InterPro" id="IPR036286">
    <property type="entry name" value="LexA/Signal_pep-like_sf"/>
</dbReference>
<dbReference type="PANTHER" id="PTHR10806:SF6">
    <property type="entry name" value="SIGNAL PEPTIDASE COMPLEX CATALYTIC SUBUNIT SEC11"/>
    <property type="match status" value="1"/>
</dbReference>
<dbReference type="GO" id="GO:0004252">
    <property type="term" value="F:serine-type endopeptidase activity"/>
    <property type="evidence" value="ECO:0007669"/>
    <property type="project" value="UniProtKB-UniRule"/>
</dbReference>
<reference evidence="9" key="3">
    <citation type="submission" date="2024-06" db="EMBL/GenBank/DDBJ databases">
        <authorList>
            <person name="Zeng C."/>
        </authorList>
    </citation>
    <scope>NUCLEOTIDE SEQUENCE [LARGE SCALE GENOMIC DNA]</scope>
    <source>
        <strain evidence="9">ZCY20-5</strain>
    </source>
</reference>
<organism evidence="8 9">
    <name type="scientific">Caproicibacterium argilliputei</name>
    <dbReference type="NCBI Taxonomy" id="3030016"/>
    <lineage>
        <taxon>Bacteria</taxon>
        <taxon>Bacillati</taxon>
        <taxon>Bacillota</taxon>
        <taxon>Clostridia</taxon>
        <taxon>Eubacteriales</taxon>
        <taxon>Oscillospiraceae</taxon>
        <taxon>Caproicibacterium</taxon>
    </lineage>
</organism>
<dbReference type="KEGG" id="carl:PXC00_06525"/>
<feature type="domain" description="Peptidase S26" evidence="7">
    <location>
        <begin position="37"/>
        <end position="83"/>
    </location>
</feature>
<keyword evidence="2 6" id="KW-0812">Transmembrane</keyword>
<keyword evidence="9" id="KW-1185">Reference proteome</keyword>
<keyword evidence="3 6" id="KW-1133">Transmembrane helix</keyword>
<dbReference type="CDD" id="cd06530">
    <property type="entry name" value="S26_SPase_I"/>
    <property type="match status" value="1"/>
</dbReference>
<evidence type="ECO:0000256" key="3">
    <source>
        <dbReference type="ARBA" id="ARBA00022989"/>
    </source>
</evidence>
<feature type="transmembrane region" description="Helical" evidence="6">
    <location>
        <begin position="148"/>
        <end position="169"/>
    </location>
</feature>
<evidence type="ECO:0000256" key="5">
    <source>
        <dbReference type="NCBIfam" id="TIGR02228"/>
    </source>
</evidence>
<dbReference type="Pfam" id="PF10502">
    <property type="entry name" value="Peptidase_S26"/>
    <property type="match status" value="1"/>
</dbReference>
<proteinExistence type="predicted"/>